<dbReference type="Proteomes" id="UP000520770">
    <property type="component" value="Unassembled WGS sequence"/>
</dbReference>
<name>A0A7W6THP3_9HYPH</name>
<evidence type="ECO:0000259" key="5">
    <source>
        <dbReference type="PROSITE" id="PS50932"/>
    </source>
</evidence>
<dbReference type="Gene3D" id="1.10.260.40">
    <property type="entry name" value="lambda repressor-like DNA-binding domains"/>
    <property type="match status" value="1"/>
</dbReference>
<keyword evidence="4" id="KW-0804">Transcription</keyword>
<dbReference type="PANTHER" id="PTHR30146">
    <property type="entry name" value="LACI-RELATED TRANSCRIPTIONAL REPRESSOR"/>
    <property type="match status" value="1"/>
</dbReference>
<dbReference type="PROSITE" id="PS50932">
    <property type="entry name" value="HTH_LACI_2"/>
    <property type="match status" value="1"/>
</dbReference>
<dbReference type="Proteomes" id="UP000576087">
    <property type="component" value="Unassembled WGS sequence"/>
</dbReference>
<keyword evidence="1" id="KW-0678">Repressor</keyword>
<dbReference type="InterPro" id="IPR000843">
    <property type="entry name" value="HTH_LacI"/>
</dbReference>
<evidence type="ECO:0000313" key="7">
    <source>
        <dbReference type="EMBL" id="MBB4412521.1"/>
    </source>
</evidence>
<dbReference type="SMART" id="SM00354">
    <property type="entry name" value="HTH_LACI"/>
    <property type="match status" value="1"/>
</dbReference>
<dbReference type="CDD" id="cd01392">
    <property type="entry name" value="HTH_LacI"/>
    <property type="match status" value="1"/>
</dbReference>
<dbReference type="GO" id="GO:0000976">
    <property type="term" value="F:transcription cis-regulatory region binding"/>
    <property type="evidence" value="ECO:0007669"/>
    <property type="project" value="TreeGrafter"/>
</dbReference>
<dbReference type="GO" id="GO:0003700">
    <property type="term" value="F:DNA-binding transcription factor activity"/>
    <property type="evidence" value="ECO:0007669"/>
    <property type="project" value="TreeGrafter"/>
</dbReference>
<dbReference type="CDD" id="cd06288">
    <property type="entry name" value="PBP1_sucrose_transcription_regulator"/>
    <property type="match status" value="1"/>
</dbReference>
<evidence type="ECO:0000256" key="4">
    <source>
        <dbReference type="ARBA" id="ARBA00023163"/>
    </source>
</evidence>
<keyword evidence="3" id="KW-0238">DNA-binding</keyword>
<dbReference type="InterPro" id="IPR028082">
    <property type="entry name" value="Peripla_BP_I"/>
</dbReference>
<dbReference type="PANTHER" id="PTHR30146:SF148">
    <property type="entry name" value="HTH-TYPE TRANSCRIPTIONAL REPRESSOR PURR-RELATED"/>
    <property type="match status" value="1"/>
</dbReference>
<protein>
    <submittedName>
        <fullName evidence="7">LacI family transcriptional regulator</fullName>
    </submittedName>
</protein>
<keyword evidence="2" id="KW-0805">Transcription regulation</keyword>
<evidence type="ECO:0000313" key="9">
    <source>
        <dbReference type="Proteomes" id="UP000520770"/>
    </source>
</evidence>
<evidence type="ECO:0000256" key="3">
    <source>
        <dbReference type="ARBA" id="ARBA00023125"/>
    </source>
</evidence>
<dbReference type="PROSITE" id="PS00356">
    <property type="entry name" value="HTH_LACI_1"/>
    <property type="match status" value="1"/>
</dbReference>
<reference evidence="9 10" key="1">
    <citation type="submission" date="2020-08" db="EMBL/GenBank/DDBJ databases">
        <title>Genomic Encyclopedia of Type Strains, Phase IV (KMG-V): Genome sequencing to study the core and pangenomes of soil and plant-associated prokaryotes.</title>
        <authorList>
            <person name="Whitman W."/>
        </authorList>
    </citation>
    <scope>NUCLEOTIDE SEQUENCE [LARGE SCALE GENOMIC DNA]</scope>
    <source>
        <strain evidence="7 10">SEMIA 444</strain>
        <strain evidence="6 9">SEMIA 448</strain>
        <strain evidence="8 11">SEMIA 452</strain>
    </source>
</reference>
<comment type="caution">
    <text evidence="7">The sequence shown here is derived from an EMBL/GenBank/DDBJ whole genome shotgun (WGS) entry which is preliminary data.</text>
</comment>
<accession>A0A7W6THP3</accession>
<dbReference type="EMBL" id="JACIGW010000003">
    <property type="protein sequence ID" value="MBB4349258.1"/>
    <property type="molecule type" value="Genomic_DNA"/>
</dbReference>
<evidence type="ECO:0000313" key="6">
    <source>
        <dbReference type="EMBL" id="MBB4349258.1"/>
    </source>
</evidence>
<dbReference type="Gene3D" id="3.40.50.2300">
    <property type="match status" value="2"/>
</dbReference>
<evidence type="ECO:0000313" key="10">
    <source>
        <dbReference type="Proteomes" id="UP000524535"/>
    </source>
</evidence>
<evidence type="ECO:0000313" key="8">
    <source>
        <dbReference type="EMBL" id="MBB4447153.1"/>
    </source>
</evidence>
<organism evidence="7 10">
    <name type="scientific">Aliirhizobium cellulosilyticum</name>
    <dbReference type="NCBI Taxonomy" id="393664"/>
    <lineage>
        <taxon>Bacteria</taxon>
        <taxon>Pseudomonadati</taxon>
        <taxon>Pseudomonadota</taxon>
        <taxon>Alphaproteobacteria</taxon>
        <taxon>Hyphomicrobiales</taxon>
        <taxon>Rhizobiaceae</taxon>
        <taxon>Aliirhizobium</taxon>
    </lineage>
</organism>
<dbReference type="InterPro" id="IPR046335">
    <property type="entry name" value="LacI/GalR-like_sensor"/>
</dbReference>
<dbReference type="AlphaFoldDB" id="A0A7W6THP3"/>
<evidence type="ECO:0000256" key="2">
    <source>
        <dbReference type="ARBA" id="ARBA00023015"/>
    </source>
</evidence>
<proteinExistence type="predicted"/>
<dbReference type="InterPro" id="IPR010982">
    <property type="entry name" value="Lambda_DNA-bd_dom_sf"/>
</dbReference>
<keyword evidence="10" id="KW-1185">Reference proteome</keyword>
<dbReference type="Pfam" id="PF13377">
    <property type="entry name" value="Peripla_BP_3"/>
    <property type="match status" value="1"/>
</dbReference>
<evidence type="ECO:0000256" key="1">
    <source>
        <dbReference type="ARBA" id="ARBA00022491"/>
    </source>
</evidence>
<dbReference type="SUPFAM" id="SSF47413">
    <property type="entry name" value="lambda repressor-like DNA-binding domains"/>
    <property type="match status" value="1"/>
</dbReference>
<dbReference type="Proteomes" id="UP000524535">
    <property type="component" value="Unassembled WGS sequence"/>
</dbReference>
<dbReference type="EMBL" id="JACIHM010000003">
    <property type="protein sequence ID" value="MBB4447153.1"/>
    <property type="molecule type" value="Genomic_DNA"/>
</dbReference>
<dbReference type="SUPFAM" id="SSF53822">
    <property type="entry name" value="Periplasmic binding protein-like I"/>
    <property type="match status" value="1"/>
</dbReference>
<gene>
    <name evidence="7" type="ORF">GGE31_003034</name>
    <name evidence="6" type="ORF">GGE33_003020</name>
    <name evidence="8" type="ORF">GGE35_002975</name>
</gene>
<dbReference type="Pfam" id="PF00356">
    <property type="entry name" value="LacI"/>
    <property type="match status" value="1"/>
</dbReference>
<evidence type="ECO:0000313" key="11">
    <source>
        <dbReference type="Proteomes" id="UP000576087"/>
    </source>
</evidence>
<feature type="domain" description="HTH lacI-type" evidence="5">
    <location>
        <begin position="91"/>
        <end position="145"/>
    </location>
</feature>
<sequence>MTSSAAAKEVVAANVIAASARLALCITVPFFYCSSHFPDGREQTVGRIFLPVDNFEFVFCKNVFADLKSLEKSFLQAHSCGMLKPLSHRKRTLRDVAKAAGVSLSTASNALNGVGRVNAETSERINRIARDVGFRPNALARSLQSKRSSTIGMLTNDTYGRLTLPMGAGVSEVLVDQGVSVFLCATNNNPRLAQLHLQALLDKQVDGIIFTATRLDLEQPRELLALPIPVIYAFAEGPPGSVSFVPDDEHGARLAMERLRKSGCSRILHITGPKDYLAARLRAAAYCNFAEACREPMFGDWSEEWGHEAIARLVSDGDQLPDGIFCGNDEIARGVIDALRDRSILVPRDISVVGFDNWEVISRQTRPPLTTVDMELMELGRQAGLAMLSITRGEAIEPGTRRLPCRLVERLSTANKANEY</sequence>
<dbReference type="EMBL" id="JACIGY010000003">
    <property type="protein sequence ID" value="MBB4412521.1"/>
    <property type="molecule type" value="Genomic_DNA"/>
</dbReference>